<dbReference type="GO" id="GO:0022857">
    <property type="term" value="F:transmembrane transporter activity"/>
    <property type="evidence" value="ECO:0007669"/>
    <property type="project" value="InterPro"/>
</dbReference>
<keyword evidence="6 7" id="KW-0472">Membrane</keyword>
<feature type="domain" description="Major facilitator superfamily (MFS) profile" evidence="8">
    <location>
        <begin position="27"/>
        <end position="466"/>
    </location>
</feature>
<feature type="transmembrane region" description="Helical" evidence="7">
    <location>
        <begin position="181"/>
        <end position="201"/>
    </location>
</feature>
<dbReference type="InterPro" id="IPR011701">
    <property type="entry name" value="MFS"/>
</dbReference>
<dbReference type="Gene3D" id="1.20.1720.10">
    <property type="entry name" value="Multidrug resistance protein D"/>
    <property type="match status" value="1"/>
</dbReference>
<evidence type="ECO:0000256" key="5">
    <source>
        <dbReference type="ARBA" id="ARBA00022989"/>
    </source>
</evidence>
<organism evidence="9 10">
    <name type="scientific">Nocardioides seonyuensis</name>
    <dbReference type="NCBI Taxonomy" id="2518371"/>
    <lineage>
        <taxon>Bacteria</taxon>
        <taxon>Bacillati</taxon>
        <taxon>Actinomycetota</taxon>
        <taxon>Actinomycetes</taxon>
        <taxon>Propionibacteriales</taxon>
        <taxon>Nocardioidaceae</taxon>
        <taxon>Nocardioides</taxon>
    </lineage>
</organism>
<dbReference type="GO" id="GO:0005886">
    <property type="term" value="C:plasma membrane"/>
    <property type="evidence" value="ECO:0007669"/>
    <property type="project" value="UniProtKB-SubCell"/>
</dbReference>
<feature type="transmembrane region" description="Helical" evidence="7">
    <location>
        <begin position="62"/>
        <end position="80"/>
    </location>
</feature>
<keyword evidence="5 7" id="KW-1133">Transmembrane helix</keyword>
<comment type="subcellular location">
    <subcellularLocation>
        <location evidence="1">Cell membrane</location>
        <topology evidence="1">Multi-pass membrane protein</topology>
    </subcellularLocation>
</comment>
<keyword evidence="4 7" id="KW-0812">Transmembrane</keyword>
<evidence type="ECO:0000256" key="6">
    <source>
        <dbReference type="ARBA" id="ARBA00023136"/>
    </source>
</evidence>
<dbReference type="CDD" id="cd17321">
    <property type="entry name" value="MFS_MMR_MDR_like"/>
    <property type="match status" value="1"/>
</dbReference>
<evidence type="ECO:0000313" key="9">
    <source>
        <dbReference type="EMBL" id="QBX56753.1"/>
    </source>
</evidence>
<feature type="transmembrane region" description="Helical" evidence="7">
    <location>
        <begin position="213"/>
        <end position="233"/>
    </location>
</feature>
<feature type="transmembrane region" description="Helical" evidence="7">
    <location>
        <begin position="312"/>
        <end position="335"/>
    </location>
</feature>
<dbReference type="InterPro" id="IPR036259">
    <property type="entry name" value="MFS_trans_sf"/>
</dbReference>
<keyword evidence="10" id="KW-1185">Reference proteome</keyword>
<protein>
    <submittedName>
        <fullName evidence="9">MFS transporter</fullName>
    </submittedName>
</protein>
<evidence type="ECO:0000313" key="10">
    <source>
        <dbReference type="Proteomes" id="UP000294853"/>
    </source>
</evidence>
<sequence length="467" mass="46847">MDEKSFAAEPDGAATPVTDAHPQRWRLLALLGVAQLMLIVDVTVVAIALPRMGADLELSRSALTWVVSAYTLAFGGLLLLGGRLADLWGSRVVVLTGLTIFTTASLVTGLSGNAEVLIGGRVGQGLGAALMSPAALSLVVKLFDGEERNKALGIWSSLGGTGAALGVLLGGVLTAGPGWSWVFYVNVPIGVVILLVLGQTLESDRPRAATARLDVVGALLVTLGTGSAAYGLINAGERGWWSGATLLPVGAAVVLYIVLAVHQRTVDAPLIDPALLGRRSVATGTFLIMVATAVMISLFFIGTFSLQHLRGFGALATGLLFLPVAAGSIAGANAAGRLIGSQGPRRVSAVGMLLAAAGSGVPLLMDGSAMLVVGMSLAAVGLGAVFVGASVTTLSHVGHHEAGIASGVLSTFHELGAALGVAATSSLAAASISGASDDGIARALAGVVAVSLVAAALVSIVMRRPEV</sequence>
<dbReference type="EMBL" id="CP038436">
    <property type="protein sequence ID" value="QBX56753.1"/>
    <property type="molecule type" value="Genomic_DNA"/>
</dbReference>
<accession>A0A4P7IJ18</accession>
<name>A0A4P7IJ18_9ACTN</name>
<feature type="transmembrane region" description="Helical" evidence="7">
    <location>
        <begin position="239"/>
        <end position="261"/>
    </location>
</feature>
<dbReference type="RefSeq" id="WP_135268738.1">
    <property type="nucleotide sequence ID" value="NZ_CP038436.1"/>
</dbReference>
<feature type="transmembrane region" description="Helical" evidence="7">
    <location>
        <begin position="371"/>
        <end position="394"/>
    </location>
</feature>
<keyword evidence="3" id="KW-1003">Cell membrane</keyword>
<proteinExistence type="predicted"/>
<dbReference type="PANTHER" id="PTHR42718:SF46">
    <property type="entry name" value="BLR6921 PROTEIN"/>
    <property type="match status" value="1"/>
</dbReference>
<dbReference type="AlphaFoldDB" id="A0A4P7IJ18"/>
<reference evidence="9 10" key="1">
    <citation type="submission" date="2019-03" db="EMBL/GenBank/DDBJ databases">
        <title>Three New Species of Nocardioides, Nocardioides euryhalodurans sp. nov., Nocardioides seonyuensis sp. nov. and Nocardioides eburneoflavus sp. nov. Iolated from Soil.</title>
        <authorList>
            <person name="Roh S.G."/>
            <person name="Lee C."/>
            <person name="Kim M.-K."/>
            <person name="Kim S.B."/>
        </authorList>
    </citation>
    <scope>NUCLEOTIDE SEQUENCE [LARGE SCALE GENOMIC DNA]</scope>
    <source>
        <strain evidence="9 10">MMS17-SY207-3</strain>
    </source>
</reference>
<feature type="transmembrane region" description="Helical" evidence="7">
    <location>
        <begin position="440"/>
        <end position="462"/>
    </location>
</feature>
<dbReference type="OrthoDB" id="7375466at2"/>
<feature type="transmembrane region" description="Helical" evidence="7">
    <location>
        <begin position="152"/>
        <end position="175"/>
    </location>
</feature>
<dbReference type="PANTHER" id="PTHR42718">
    <property type="entry name" value="MAJOR FACILITATOR SUPERFAMILY MULTIDRUG TRANSPORTER MFSC"/>
    <property type="match status" value="1"/>
</dbReference>
<evidence type="ECO:0000259" key="8">
    <source>
        <dbReference type="PROSITE" id="PS50850"/>
    </source>
</evidence>
<feature type="transmembrane region" description="Helical" evidence="7">
    <location>
        <begin position="347"/>
        <end position="365"/>
    </location>
</feature>
<dbReference type="InterPro" id="IPR020846">
    <property type="entry name" value="MFS_dom"/>
</dbReference>
<evidence type="ECO:0000256" key="7">
    <source>
        <dbReference type="SAM" id="Phobius"/>
    </source>
</evidence>
<dbReference type="Proteomes" id="UP000294853">
    <property type="component" value="Chromosome"/>
</dbReference>
<dbReference type="SUPFAM" id="SSF103473">
    <property type="entry name" value="MFS general substrate transporter"/>
    <property type="match status" value="1"/>
</dbReference>
<dbReference type="Pfam" id="PF07690">
    <property type="entry name" value="MFS_1"/>
    <property type="match status" value="1"/>
</dbReference>
<feature type="transmembrane region" description="Helical" evidence="7">
    <location>
        <begin position="281"/>
        <end position="306"/>
    </location>
</feature>
<dbReference type="KEGG" id="nsn:EXE58_15670"/>
<dbReference type="Gene3D" id="1.20.1250.20">
    <property type="entry name" value="MFS general substrate transporter like domains"/>
    <property type="match status" value="1"/>
</dbReference>
<evidence type="ECO:0000256" key="3">
    <source>
        <dbReference type="ARBA" id="ARBA00022475"/>
    </source>
</evidence>
<keyword evidence="2" id="KW-0813">Transport</keyword>
<feature type="transmembrane region" description="Helical" evidence="7">
    <location>
        <begin position="27"/>
        <end position="50"/>
    </location>
</feature>
<gene>
    <name evidence="9" type="ORF">EXE58_15670</name>
</gene>
<evidence type="ECO:0000256" key="2">
    <source>
        <dbReference type="ARBA" id="ARBA00022448"/>
    </source>
</evidence>
<feature type="transmembrane region" description="Helical" evidence="7">
    <location>
        <begin position="92"/>
        <end position="110"/>
    </location>
</feature>
<evidence type="ECO:0000256" key="4">
    <source>
        <dbReference type="ARBA" id="ARBA00022692"/>
    </source>
</evidence>
<evidence type="ECO:0000256" key="1">
    <source>
        <dbReference type="ARBA" id="ARBA00004651"/>
    </source>
</evidence>
<feature type="transmembrane region" description="Helical" evidence="7">
    <location>
        <begin position="122"/>
        <end position="140"/>
    </location>
</feature>
<dbReference type="PROSITE" id="PS50850">
    <property type="entry name" value="MFS"/>
    <property type="match status" value="1"/>
</dbReference>